<gene>
    <name evidence="1" type="ORF">AYI70_g10005</name>
</gene>
<dbReference type="Proteomes" id="UP000187283">
    <property type="component" value="Unassembled WGS sequence"/>
</dbReference>
<organism evidence="1 2">
    <name type="scientific">Smittium culicis</name>
    <dbReference type="NCBI Taxonomy" id="133412"/>
    <lineage>
        <taxon>Eukaryota</taxon>
        <taxon>Fungi</taxon>
        <taxon>Fungi incertae sedis</taxon>
        <taxon>Zoopagomycota</taxon>
        <taxon>Kickxellomycotina</taxon>
        <taxon>Harpellomycetes</taxon>
        <taxon>Harpellales</taxon>
        <taxon>Legeriomycetaceae</taxon>
        <taxon>Smittium</taxon>
    </lineage>
</organism>
<proteinExistence type="predicted"/>
<name>A0A1R1X8M3_9FUNG</name>
<evidence type="ECO:0000313" key="1">
    <source>
        <dbReference type="EMBL" id="OMJ10959.1"/>
    </source>
</evidence>
<comment type="caution">
    <text evidence="1">The sequence shown here is derived from an EMBL/GenBank/DDBJ whole genome shotgun (WGS) entry which is preliminary data.</text>
</comment>
<dbReference type="AlphaFoldDB" id="A0A1R1X8M3"/>
<keyword evidence="2" id="KW-1185">Reference proteome</keyword>
<evidence type="ECO:0000313" key="2">
    <source>
        <dbReference type="Proteomes" id="UP000187283"/>
    </source>
</evidence>
<dbReference type="EMBL" id="LSSN01004767">
    <property type="protein sequence ID" value="OMJ10959.1"/>
    <property type="molecule type" value="Genomic_DNA"/>
</dbReference>
<reference evidence="1 2" key="1">
    <citation type="submission" date="2017-01" db="EMBL/GenBank/DDBJ databases">
        <authorList>
            <person name="Mah S.A."/>
            <person name="Swanson W.J."/>
            <person name="Moy G.W."/>
            <person name="Vacquier V.D."/>
        </authorList>
    </citation>
    <scope>NUCLEOTIDE SEQUENCE [LARGE SCALE GENOMIC DNA]</scope>
    <source>
        <strain evidence="1 2">GSMNP</strain>
    </source>
</reference>
<protein>
    <submittedName>
        <fullName evidence="1">Uncharacterized protein</fullName>
    </submittedName>
</protein>
<sequence>MVGLRGPNQVTEVWHEFKALSGLDNSHRIMMCVMAQIGAEFSICAHKALYHPIYSKGYPNSMLLRIFL</sequence>
<accession>A0A1R1X8M3</accession>